<name>A0AAV4VMJ1_9ARAC</name>
<evidence type="ECO:0000313" key="3">
    <source>
        <dbReference type="Proteomes" id="UP001054837"/>
    </source>
</evidence>
<keyword evidence="3" id="KW-1185">Reference proteome</keyword>
<evidence type="ECO:0000313" key="2">
    <source>
        <dbReference type="EMBL" id="GIY71587.1"/>
    </source>
</evidence>
<reference evidence="2 3" key="1">
    <citation type="submission" date="2021-06" db="EMBL/GenBank/DDBJ databases">
        <title>Caerostris darwini draft genome.</title>
        <authorList>
            <person name="Kono N."/>
            <person name="Arakawa K."/>
        </authorList>
    </citation>
    <scope>NUCLEOTIDE SEQUENCE [LARGE SCALE GENOMIC DNA]</scope>
</reference>
<dbReference type="EMBL" id="BPLQ01013365">
    <property type="protein sequence ID" value="GIY71587.1"/>
    <property type="molecule type" value="Genomic_DNA"/>
</dbReference>
<comment type="caution">
    <text evidence="2">The sequence shown here is derived from an EMBL/GenBank/DDBJ whole genome shotgun (WGS) entry which is preliminary data.</text>
</comment>
<evidence type="ECO:0000256" key="1">
    <source>
        <dbReference type="SAM" id="MobiDB-lite"/>
    </source>
</evidence>
<sequence>MNEVSEEESSHMGVLSRERERDVAAMGKGGGGVSAAREGARREVKRIASPDRREGDYCSPPSAAFDPSGRCVS</sequence>
<feature type="region of interest" description="Disordered" evidence="1">
    <location>
        <begin position="1"/>
        <end position="73"/>
    </location>
</feature>
<dbReference type="Proteomes" id="UP001054837">
    <property type="component" value="Unassembled WGS sequence"/>
</dbReference>
<proteinExistence type="predicted"/>
<gene>
    <name evidence="2" type="ORF">CDAR_442931</name>
</gene>
<accession>A0AAV4VMJ1</accession>
<feature type="compositionally biased region" description="Basic and acidic residues" evidence="1">
    <location>
        <begin position="38"/>
        <end position="56"/>
    </location>
</feature>
<dbReference type="AlphaFoldDB" id="A0AAV4VMJ1"/>
<organism evidence="2 3">
    <name type="scientific">Caerostris darwini</name>
    <dbReference type="NCBI Taxonomy" id="1538125"/>
    <lineage>
        <taxon>Eukaryota</taxon>
        <taxon>Metazoa</taxon>
        <taxon>Ecdysozoa</taxon>
        <taxon>Arthropoda</taxon>
        <taxon>Chelicerata</taxon>
        <taxon>Arachnida</taxon>
        <taxon>Araneae</taxon>
        <taxon>Araneomorphae</taxon>
        <taxon>Entelegynae</taxon>
        <taxon>Araneoidea</taxon>
        <taxon>Araneidae</taxon>
        <taxon>Caerostris</taxon>
    </lineage>
</organism>
<protein>
    <submittedName>
        <fullName evidence="2">Uncharacterized protein</fullName>
    </submittedName>
</protein>